<dbReference type="SUPFAM" id="SSF51735">
    <property type="entry name" value="NAD(P)-binding Rossmann-fold domains"/>
    <property type="match status" value="1"/>
</dbReference>
<dbReference type="InterPro" id="IPR036291">
    <property type="entry name" value="NAD(P)-bd_dom_sf"/>
</dbReference>
<keyword evidence="1" id="KW-0560">Oxidoreductase</keyword>
<dbReference type="PANTHER" id="PTHR47534">
    <property type="entry name" value="YALI0E05731P"/>
    <property type="match status" value="1"/>
</dbReference>
<dbReference type="AlphaFoldDB" id="A0A0F7TD20"/>
<proteinExistence type="predicted"/>
<keyword evidence="3" id="KW-1185">Reference proteome</keyword>
<dbReference type="EMBL" id="CDHK01000001">
    <property type="protein sequence ID" value="CEJ54335.1"/>
    <property type="molecule type" value="Genomic_DNA"/>
</dbReference>
<evidence type="ECO:0000256" key="1">
    <source>
        <dbReference type="ARBA" id="ARBA00023002"/>
    </source>
</evidence>
<dbReference type="PRINTS" id="PR00081">
    <property type="entry name" value="GDHRDH"/>
</dbReference>
<dbReference type="Proteomes" id="UP000042958">
    <property type="component" value="Unassembled WGS sequence"/>
</dbReference>
<dbReference type="PANTHER" id="PTHR47534:SF3">
    <property type="entry name" value="ALCOHOL DEHYDROGENASE-LIKE C-TERMINAL DOMAIN-CONTAINING PROTEIN"/>
    <property type="match status" value="1"/>
</dbReference>
<dbReference type="Pfam" id="PF00106">
    <property type="entry name" value="adh_short"/>
    <property type="match status" value="1"/>
</dbReference>
<dbReference type="STRING" id="104259.A0A0F7TD20"/>
<accession>A0A0F7TD20</accession>
<organism evidence="2 3">
    <name type="scientific">Penicillium brasilianum</name>
    <dbReference type="NCBI Taxonomy" id="104259"/>
    <lineage>
        <taxon>Eukaryota</taxon>
        <taxon>Fungi</taxon>
        <taxon>Dikarya</taxon>
        <taxon>Ascomycota</taxon>
        <taxon>Pezizomycotina</taxon>
        <taxon>Eurotiomycetes</taxon>
        <taxon>Eurotiomycetidae</taxon>
        <taxon>Eurotiales</taxon>
        <taxon>Aspergillaceae</taxon>
        <taxon>Penicillium</taxon>
    </lineage>
</organism>
<evidence type="ECO:0000313" key="2">
    <source>
        <dbReference type="EMBL" id="CEJ54335.1"/>
    </source>
</evidence>
<evidence type="ECO:0000313" key="3">
    <source>
        <dbReference type="Proteomes" id="UP000042958"/>
    </source>
</evidence>
<dbReference type="InterPro" id="IPR002347">
    <property type="entry name" value="SDR_fam"/>
</dbReference>
<evidence type="ECO:0008006" key="4">
    <source>
        <dbReference type="Google" id="ProtNLM"/>
    </source>
</evidence>
<dbReference type="Gene3D" id="3.40.50.720">
    <property type="entry name" value="NAD(P)-binding Rossmann-like Domain"/>
    <property type="match status" value="1"/>
</dbReference>
<dbReference type="OrthoDB" id="2898509at2759"/>
<sequence length="337" mass="36607">MVSLSVIQSSNASISKELPSGLVAVFVGATSGIGRATILKLAKYVQQPRFYFVGRSQSAADEILDQLHQINPDGRYEFIKADASLLSVVDMVCETIRKKETHIDILFQSQGTLDVSTETSERLPLIMALSYYSRMRFIANLLPWLQRSSLGRVVTVLAGTKEGPVNPTDIPGKKVLPWKARGHLCSMITLTLERSSELAPGVSFVHNYPGFVATPLAKSMKGATGAVMRSVFWFTGLFSTKVYVSLDETGERHCFLATSSRFSSKTQSGGLLGGTEVAIGSDGAVGSGVYIVDEVCESGDANVQNVLSGIRRDGIHQKIWEHLQNEFLRVTGKSAIQ</sequence>
<dbReference type="InterPro" id="IPR052228">
    <property type="entry name" value="Sec_Metab_Biosynth_Oxidored"/>
</dbReference>
<protein>
    <recommendedName>
        <fullName evidence="4">Short-chain dehydrogenases/reductase</fullName>
    </recommendedName>
</protein>
<name>A0A0F7TD20_PENBI</name>
<reference evidence="3" key="1">
    <citation type="journal article" date="2015" name="Genome Announc.">
        <title>Draft genome sequence of the fungus Penicillium brasilianum MG11.</title>
        <authorList>
            <person name="Horn F."/>
            <person name="Linde J."/>
            <person name="Mattern D.J."/>
            <person name="Walther G."/>
            <person name="Guthke R."/>
            <person name="Brakhage A.A."/>
            <person name="Valiante V."/>
        </authorList>
    </citation>
    <scope>NUCLEOTIDE SEQUENCE [LARGE SCALE GENOMIC DNA]</scope>
    <source>
        <strain evidence="3">MG11</strain>
    </source>
</reference>
<dbReference type="GO" id="GO:0016491">
    <property type="term" value="F:oxidoreductase activity"/>
    <property type="evidence" value="ECO:0007669"/>
    <property type="project" value="UniProtKB-KW"/>
</dbReference>
<gene>
    <name evidence="2" type="ORF">PMG11_00653</name>
</gene>